<reference evidence="1 2" key="1">
    <citation type="submission" date="2013-11" db="EMBL/GenBank/DDBJ databases">
        <title>The Damaraland mole rat (Fukomys damarensis) genome and evolution of African mole rats.</title>
        <authorList>
            <person name="Gladyshev V.N."/>
            <person name="Fang X."/>
        </authorList>
    </citation>
    <scope>NUCLEOTIDE SEQUENCE [LARGE SCALE GENOMIC DNA]</scope>
    <source>
        <tissue evidence="1">Liver</tissue>
    </source>
</reference>
<proteinExistence type="predicted"/>
<organism evidence="1 2">
    <name type="scientific">Fukomys damarensis</name>
    <name type="common">Damaraland mole rat</name>
    <name type="synonym">Cryptomys damarensis</name>
    <dbReference type="NCBI Taxonomy" id="885580"/>
    <lineage>
        <taxon>Eukaryota</taxon>
        <taxon>Metazoa</taxon>
        <taxon>Chordata</taxon>
        <taxon>Craniata</taxon>
        <taxon>Vertebrata</taxon>
        <taxon>Euteleostomi</taxon>
        <taxon>Mammalia</taxon>
        <taxon>Eutheria</taxon>
        <taxon>Euarchontoglires</taxon>
        <taxon>Glires</taxon>
        <taxon>Rodentia</taxon>
        <taxon>Hystricomorpha</taxon>
        <taxon>Bathyergidae</taxon>
        <taxon>Fukomys</taxon>
    </lineage>
</organism>
<sequence>MSTGVPGYILSLSSQFLLSDIFKPVTSGPLLSIAVGHAEDCGQQDEWAALAWFGSENSPPVQDGAATLLSGEQAWVRALLSEIGSGLVNSGTNCRPVDPELQ</sequence>
<accession>A0A091D7F4</accession>
<evidence type="ECO:0000313" key="2">
    <source>
        <dbReference type="Proteomes" id="UP000028990"/>
    </source>
</evidence>
<dbReference type="Proteomes" id="UP000028990">
    <property type="component" value="Unassembled WGS sequence"/>
</dbReference>
<dbReference type="AlphaFoldDB" id="A0A091D7F4"/>
<gene>
    <name evidence="1" type="ORF">H920_12215</name>
</gene>
<protein>
    <submittedName>
        <fullName evidence="1">Uncharacterized protein</fullName>
    </submittedName>
</protein>
<dbReference type="EMBL" id="KN123186">
    <property type="protein sequence ID" value="KFO26428.1"/>
    <property type="molecule type" value="Genomic_DNA"/>
</dbReference>
<keyword evidence="2" id="KW-1185">Reference proteome</keyword>
<evidence type="ECO:0000313" key="1">
    <source>
        <dbReference type="EMBL" id="KFO26428.1"/>
    </source>
</evidence>
<name>A0A091D7F4_FUKDA</name>